<dbReference type="InterPro" id="IPR041373">
    <property type="entry name" value="RT_RNaseH"/>
</dbReference>
<keyword evidence="5" id="KW-0378">Hydrolase</keyword>
<organism evidence="8 9">
    <name type="scientific">Abrus precatorius</name>
    <name type="common">Indian licorice</name>
    <name type="synonym">Glycine abrus</name>
    <dbReference type="NCBI Taxonomy" id="3816"/>
    <lineage>
        <taxon>Eukaryota</taxon>
        <taxon>Viridiplantae</taxon>
        <taxon>Streptophyta</taxon>
        <taxon>Embryophyta</taxon>
        <taxon>Tracheophyta</taxon>
        <taxon>Spermatophyta</taxon>
        <taxon>Magnoliopsida</taxon>
        <taxon>eudicotyledons</taxon>
        <taxon>Gunneridae</taxon>
        <taxon>Pentapetalae</taxon>
        <taxon>rosids</taxon>
        <taxon>fabids</taxon>
        <taxon>Fabales</taxon>
        <taxon>Fabaceae</taxon>
        <taxon>Papilionoideae</taxon>
        <taxon>50 kb inversion clade</taxon>
        <taxon>NPAAA clade</taxon>
        <taxon>indigoferoid/millettioid clade</taxon>
        <taxon>Abreae</taxon>
        <taxon>Abrus</taxon>
    </lineage>
</organism>
<dbReference type="Gene3D" id="3.10.20.370">
    <property type="match status" value="1"/>
</dbReference>
<dbReference type="Gene3D" id="1.10.340.70">
    <property type="match status" value="1"/>
</dbReference>
<dbReference type="Gene3D" id="3.10.10.10">
    <property type="entry name" value="HIV Type 1 Reverse Transcriptase, subunit A, domain 1"/>
    <property type="match status" value="1"/>
</dbReference>
<dbReference type="CDD" id="cd09274">
    <property type="entry name" value="RNase_HI_RT_Ty3"/>
    <property type="match status" value="1"/>
</dbReference>
<evidence type="ECO:0000259" key="7">
    <source>
        <dbReference type="PROSITE" id="PS50994"/>
    </source>
</evidence>
<evidence type="ECO:0000256" key="3">
    <source>
        <dbReference type="ARBA" id="ARBA00022722"/>
    </source>
</evidence>
<dbReference type="OrthoDB" id="1305764at2759"/>
<dbReference type="InterPro" id="IPR050951">
    <property type="entry name" value="Retrovirus_Pol_polyprotein"/>
</dbReference>
<evidence type="ECO:0000313" key="8">
    <source>
        <dbReference type="Proteomes" id="UP000694853"/>
    </source>
</evidence>
<dbReference type="InterPro" id="IPR001584">
    <property type="entry name" value="Integrase_cat-core"/>
</dbReference>
<gene>
    <name evidence="9" type="primary">LOC113859441</name>
</gene>
<keyword evidence="6" id="KW-0695">RNA-directed DNA polymerase</keyword>
<sequence length="467" mass="54599">MESDFKAVVQPQRRLNLNMKEVVKAEVIKLLDAGMIYPISDSPWVNLVQVVPKKRGMTVVPNEKNELVPTRTVTRWRVYINYRKLNDATRKDHFPLQFIDQMLERLLGHMFYCFLDGLSGYFEIPIAPEDQEKTTFTCPYGTFANRQMPFRLCNAPTTFQLCMMVIFNEMNYPFELMCDASEYVVGAVLGQRKDKHFHPIYYASKTLTIAQENYTITEKELLAVMFAFNKFRQYLILSKVIVYTDHSALRYLLTKTEAKPRLMRNPSMEELDEMSINDKFPEEHLYNVDPYLFRICADQVIRRGVSHSEGWNILGHCHTSPAEGHHSRSRTTKKELESRFYWPSIFRDAHRIDFMGPFPSSKGNTYILVTIDYLSKWVEVQALPTNDARVVTRFLKKLFSRFDTPRALISDRGTHFCNTQLEKVLNKYGVTHGIATPYHPQTSDQVEVANRELKRVLEKIVEKNRRD</sequence>
<keyword evidence="4" id="KW-0255">Endonuclease</keyword>
<dbReference type="Gene3D" id="3.30.420.10">
    <property type="entry name" value="Ribonuclease H-like superfamily/Ribonuclease H"/>
    <property type="match status" value="1"/>
</dbReference>
<protein>
    <submittedName>
        <fullName evidence="9">Uncharacterized protein LOC113859441</fullName>
    </submittedName>
</protein>
<dbReference type="Pfam" id="PF17917">
    <property type="entry name" value="RT_RNaseH"/>
    <property type="match status" value="1"/>
</dbReference>
<reference evidence="8" key="1">
    <citation type="journal article" date="2019" name="Toxins">
        <title>Detection of Abrin-Like and Prepropulchellin-Like Toxin Genes and Transcripts Using Whole Genome Sequencing and Full-Length Transcript Sequencing of Abrus precatorius.</title>
        <authorList>
            <person name="Hovde B.T."/>
            <person name="Daligault H.E."/>
            <person name="Hanschen E.R."/>
            <person name="Kunde Y.A."/>
            <person name="Johnson M.B."/>
            <person name="Starkenburg S.R."/>
            <person name="Johnson S.L."/>
        </authorList>
    </citation>
    <scope>NUCLEOTIDE SEQUENCE [LARGE SCALE GENOMIC DNA]</scope>
</reference>
<dbReference type="PANTHER" id="PTHR37984:SF5">
    <property type="entry name" value="PROTEIN NYNRIN-LIKE"/>
    <property type="match status" value="1"/>
</dbReference>
<dbReference type="SUPFAM" id="SSF53098">
    <property type="entry name" value="Ribonuclease H-like"/>
    <property type="match status" value="1"/>
</dbReference>
<accession>A0A8B8KVN9</accession>
<dbReference type="KEGG" id="aprc:113859441"/>
<dbReference type="GO" id="GO:0016787">
    <property type="term" value="F:hydrolase activity"/>
    <property type="evidence" value="ECO:0007669"/>
    <property type="project" value="UniProtKB-KW"/>
</dbReference>
<dbReference type="RefSeq" id="XP_027348016.1">
    <property type="nucleotide sequence ID" value="XM_027492215.1"/>
</dbReference>
<dbReference type="InterPro" id="IPR012337">
    <property type="entry name" value="RNaseH-like_sf"/>
</dbReference>
<keyword evidence="3" id="KW-0540">Nuclease</keyword>
<dbReference type="GO" id="GO:0015074">
    <property type="term" value="P:DNA integration"/>
    <property type="evidence" value="ECO:0007669"/>
    <property type="project" value="InterPro"/>
</dbReference>
<evidence type="ECO:0000256" key="2">
    <source>
        <dbReference type="ARBA" id="ARBA00022695"/>
    </source>
</evidence>
<reference evidence="9" key="2">
    <citation type="submission" date="2025-08" db="UniProtKB">
        <authorList>
            <consortium name="RefSeq"/>
        </authorList>
    </citation>
    <scope>IDENTIFICATION</scope>
    <source>
        <tissue evidence="9">Young leaves</tissue>
    </source>
</reference>
<dbReference type="SUPFAM" id="SSF56672">
    <property type="entry name" value="DNA/RNA polymerases"/>
    <property type="match status" value="1"/>
</dbReference>
<dbReference type="PANTHER" id="PTHR37984">
    <property type="entry name" value="PROTEIN CBG26694"/>
    <property type="match status" value="1"/>
</dbReference>
<dbReference type="Pfam" id="PF00665">
    <property type="entry name" value="rve"/>
    <property type="match status" value="1"/>
</dbReference>
<dbReference type="GeneID" id="113859441"/>
<keyword evidence="8" id="KW-1185">Reference proteome</keyword>
<keyword evidence="1" id="KW-0808">Transferase</keyword>
<evidence type="ECO:0000313" key="9">
    <source>
        <dbReference type="RefSeq" id="XP_027348016.1"/>
    </source>
</evidence>
<dbReference type="CDD" id="cd01647">
    <property type="entry name" value="RT_LTR"/>
    <property type="match status" value="1"/>
</dbReference>
<dbReference type="InterPro" id="IPR036397">
    <property type="entry name" value="RNaseH_sf"/>
</dbReference>
<name>A0A8B8KVN9_ABRPR</name>
<dbReference type="AlphaFoldDB" id="A0A8B8KVN9"/>
<dbReference type="Proteomes" id="UP000694853">
    <property type="component" value="Unplaced"/>
</dbReference>
<feature type="domain" description="Integrase catalytic" evidence="7">
    <location>
        <begin position="339"/>
        <end position="467"/>
    </location>
</feature>
<evidence type="ECO:0000256" key="6">
    <source>
        <dbReference type="ARBA" id="ARBA00022918"/>
    </source>
</evidence>
<keyword evidence="2" id="KW-0548">Nucleotidyltransferase</keyword>
<dbReference type="FunFam" id="3.10.20.370:FF:000001">
    <property type="entry name" value="Retrovirus-related Pol polyprotein from transposon 17.6-like protein"/>
    <property type="match status" value="1"/>
</dbReference>
<evidence type="ECO:0000256" key="1">
    <source>
        <dbReference type="ARBA" id="ARBA00022679"/>
    </source>
</evidence>
<proteinExistence type="predicted"/>
<evidence type="ECO:0000256" key="5">
    <source>
        <dbReference type="ARBA" id="ARBA00022801"/>
    </source>
</evidence>
<dbReference type="PROSITE" id="PS50994">
    <property type="entry name" value="INTEGRASE"/>
    <property type="match status" value="1"/>
</dbReference>
<dbReference type="InterPro" id="IPR043502">
    <property type="entry name" value="DNA/RNA_pol_sf"/>
</dbReference>
<dbReference type="GO" id="GO:0004519">
    <property type="term" value="F:endonuclease activity"/>
    <property type="evidence" value="ECO:0007669"/>
    <property type="project" value="UniProtKB-KW"/>
</dbReference>
<evidence type="ECO:0000256" key="4">
    <source>
        <dbReference type="ARBA" id="ARBA00022759"/>
    </source>
</evidence>
<dbReference type="GO" id="GO:0003964">
    <property type="term" value="F:RNA-directed DNA polymerase activity"/>
    <property type="evidence" value="ECO:0007669"/>
    <property type="project" value="UniProtKB-KW"/>
</dbReference>
<dbReference type="GO" id="GO:0003676">
    <property type="term" value="F:nucleic acid binding"/>
    <property type="evidence" value="ECO:0007669"/>
    <property type="project" value="InterPro"/>
</dbReference>